<gene>
    <name evidence="1" type="ORF">D6D21_08364</name>
</gene>
<reference evidence="1 2" key="1">
    <citation type="submission" date="2018-10" db="EMBL/GenBank/DDBJ databases">
        <title>Fifty Aureobasidium pullulans genomes reveal a recombining polyextremotolerant generalist.</title>
        <authorList>
            <person name="Gostincar C."/>
            <person name="Turk M."/>
            <person name="Zajc J."/>
            <person name="Gunde-Cimerman N."/>
        </authorList>
    </citation>
    <scope>NUCLEOTIDE SEQUENCE [LARGE SCALE GENOMIC DNA]</scope>
    <source>
        <strain evidence="1 2">EXF-10796</strain>
    </source>
</reference>
<organism evidence="1 2">
    <name type="scientific">Aureobasidium pullulans</name>
    <name type="common">Black yeast</name>
    <name type="synonym">Pullularia pullulans</name>
    <dbReference type="NCBI Taxonomy" id="5580"/>
    <lineage>
        <taxon>Eukaryota</taxon>
        <taxon>Fungi</taxon>
        <taxon>Dikarya</taxon>
        <taxon>Ascomycota</taxon>
        <taxon>Pezizomycotina</taxon>
        <taxon>Dothideomycetes</taxon>
        <taxon>Dothideomycetidae</taxon>
        <taxon>Dothideales</taxon>
        <taxon>Saccotheciaceae</taxon>
        <taxon>Aureobasidium</taxon>
    </lineage>
</organism>
<accession>A0AB74INB2</accession>
<evidence type="ECO:0008006" key="3">
    <source>
        <dbReference type="Google" id="ProtNLM"/>
    </source>
</evidence>
<comment type="caution">
    <text evidence="1">The sequence shown here is derived from an EMBL/GenBank/DDBJ whole genome shotgun (WGS) entry which is preliminary data.</text>
</comment>
<sequence length="122" mass="13916">MQEPINTMPSDAWKSCCAHRFFFPQPQNLISPQTSGSAQQRPSNCKIIFNHCPWICGGKCKKQFHQLHQDPGGPCYLSRHFHNTAKNPKPSYTLHHPGSPLHTSQAKTKLAKNVWKWRQKAA</sequence>
<name>A0AB74INB2_AURPU</name>
<evidence type="ECO:0000313" key="2">
    <source>
        <dbReference type="Proteomes" id="UP000309076"/>
    </source>
</evidence>
<dbReference type="EMBL" id="QZAM01000220">
    <property type="protein sequence ID" value="THW37200.1"/>
    <property type="molecule type" value="Genomic_DNA"/>
</dbReference>
<evidence type="ECO:0000313" key="1">
    <source>
        <dbReference type="EMBL" id="THW37200.1"/>
    </source>
</evidence>
<proteinExistence type="predicted"/>
<dbReference type="AlphaFoldDB" id="A0AB74INB2"/>
<dbReference type="Proteomes" id="UP000309076">
    <property type="component" value="Unassembled WGS sequence"/>
</dbReference>
<protein>
    <recommendedName>
        <fullName evidence="3">C2H2-type domain-containing protein</fullName>
    </recommendedName>
</protein>